<protein>
    <submittedName>
        <fullName evidence="1">Uncharacterized protein</fullName>
    </submittedName>
</protein>
<dbReference type="AlphaFoldDB" id="A0A4R5EKH2"/>
<comment type="caution">
    <text evidence="1">The sequence shown here is derived from an EMBL/GenBank/DDBJ whole genome shotgun (WGS) entry which is preliminary data.</text>
</comment>
<dbReference type="EMBL" id="SMLD01000145">
    <property type="protein sequence ID" value="TDE34763.1"/>
    <property type="molecule type" value="Genomic_DNA"/>
</dbReference>
<sequence length="101" mass="11295">MGDRSRFETAGKTFGQEVIELSDGTELVYAQFTVGERDPPGRLVVEGASVEHEQNFVAFLRERRPVDHEETADDRLDPQFFANIADARVARARAWANGTLS</sequence>
<dbReference type="Proteomes" id="UP000295136">
    <property type="component" value="Unassembled WGS sequence"/>
</dbReference>
<gene>
    <name evidence="1" type="ORF">E1295_36735</name>
</gene>
<reference evidence="1 2" key="1">
    <citation type="submission" date="2019-03" db="EMBL/GenBank/DDBJ databases">
        <title>Draft genome sequences of novel Actinobacteria.</title>
        <authorList>
            <person name="Sahin N."/>
            <person name="Ay H."/>
            <person name="Saygin H."/>
        </authorList>
    </citation>
    <scope>NUCLEOTIDE SEQUENCE [LARGE SCALE GENOMIC DNA]</scope>
    <source>
        <strain evidence="1 2">6K102</strain>
    </source>
</reference>
<evidence type="ECO:0000313" key="2">
    <source>
        <dbReference type="Proteomes" id="UP000295136"/>
    </source>
</evidence>
<proteinExistence type="predicted"/>
<accession>A0A4R5EKH2</accession>
<name>A0A4R5EKH2_9ACTN</name>
<organism evidence="1 2">
    <name type="scientific">Nonomuraea mesophila</name>
    <dbReference type="NCBI Taxonomy" id="2530382"/>
    <lineage>
        <taxon>Bacteria</taxon>
        <taxon>Bacillati</taxon>
        <taxon>Actinomycetota</taxon>
        <taxon>Actinomycetes</taxon>
        <taxon>Streptosporangiales</taxon>
        <taxon>Streptosporangiaceae</taxon>
        <taxon>Nonomuraea</taxon>
    </lineage>
</organism>
<keyword evidence="2" id="KW-1185">Reference proteome</keyword>
<evidence type="ECO:0000313" key="1">
    <source>
        <dbReference type="EMBL" id="TDE34763.1"/>
    </source>
</evidence>